<dbReference type="Proteomes" id="UP000190852">
    <property type="component" value="Unassembled WGS sequence"/>
</dbReference>
<dbReference type="InterPro" id="IPR027785">
    <property type="entry name" value="UvrD-like_helicase_C"/>
</dbReference>
<evidence type="ECO:0000313" key="3">
    <source>
        <dbReference type="Proteomes" id="UP000190852"/>
    </source>
</evidence>
<organism evidence="2 3">
    <name type="scientific">Parabacteroides chartae</name>
    <dbReference type="NCBI Taxonomy" id="1037355"/>
    <lineage>
        <taxon>Bacteria</taxon>
        <taxon>Pseudomonadati</taxon>
        <taxon>Bacteroidota</taxon>
        <taxon>Bacteroidia</taxon>
        <taxon>Bacteroidales</taxon>
        <taxon>Tannerellaceae</taxon>
        <taxon>Parabacteroides</taxon>
    </lineage>
</organism>
<protein>
    <submittedName>
        <fullName evidence="2">Exodeoxyribonuclease-5</fullName>
    </submittedName>
</protein>
<dbReference type="CDD" id="cd17933">
    <property type="entry name" value="DEXSc_RecD-like"/>
    <property type="match status" value="1"/>
</dbReference>
<dbReference type="Pfam" id="PF13604">
    <property type="entry name" value="AAA_30"/>
    <property type="match status" value="1"/>
</dbReference>
<dbReference type="Pfam" id="PF13538">
    <property type="entry name" value="UvrD_C_2"/>
    <property type="match status" value="1"/>
</dbReference>
<dbReference type="InterPro" id="IPR027417">
    <property type="entry name" value="P-loop_NTPase"/>
</dbReference>
<proteinExistence type="predicted"/>
<dbReference type="RefSeq" id="WP_079684171.1">
    <property type="nucleotide sequence ID" value="NZ_FUYQ01000023.1"/>
</dbReference>
<feature type="domain" description="UvrD-like helicase C-terminal" evidence="1">
    <location>
        <begin position="412"/>
        <end position="463"/>
    </location>
</feature>
<name>A0A1T5E275_9BACT</name>
<evidence type="ECO:0000259" key="1">
    <source>
        <dbReference type="Pfam" id="PF13538"/>
    </source>
</evidence>
<dbReference type="CDD" id="cd18809">
    <property type="entry name" value="SF1_C_RecD"/>
    <property type="match status" value="1"/>
</dbReference>
<keyword evidence="3" id="KW-1185">Reference proteome</keyword>
<dbReference type="EMBL" id="FUYQ01000023">
    <property type="protein sequence ID" value="SKB78051.1"/>
    <property type="molecule type" value="Genomic_DNA"/>
</dbReference>
<accession>A0A1T5E275</accession>
<dbReference type="SUPFAM" id="SSF52540">
    <property type="entry name" value="P-loop containing nucleoside triphosphate hydrolases"/>
    <property type="match status" value="1"/>
</dbReference>
<gene>
    <name evidence="2" type="ORF">SAMN05660349_02746</name>
</gene>
<dbReference type="Gene3D" id="3.40.50.300">
    <property type="entry name" value="P-loop containing nucleotide triphosphate hydrolases"/>
    <property type="match status" value="2"/>
</dbReference>
<evidence type="ECO:0000313" key="2">
    <source>
        <dbReference type="EMBL" id="SKB78051.1"/>
    </source>
</evidence>
<dbReference type="AlphaFoldDB" id="A0A1T5E275"/>
<sequence length="471" mass="53675">MINSHLSRQIRQNFPHTPTNEQLFALNILADFLLSANENSALLLKGYAGTGKTSLVGALVKTMSGLKQKSVLLAPTGRAAKVLSNYAGQQAFTIHKKIYRQDAFSNDLSAFHPSDNLHKDTLFIVDEASMISNQGIDSHYFGSGRLLDDLVHYVYSGENCRLMLMGDTAQLPPVMQVESPALQADILKGYNLQVDEIQLTEVVRQDLNSGILYNATLLRDSLRNNRVEIYPKLTVKGFADIQMINGSELIEAISNAYSKDGLDDTIVISRSNKRANIYNNGIRNQILYREEELSTGDRLMIVKNNYFWTRNNKEIDFIANGEIVQVLRVRNESHLYGFRFCDVTVRFQDYDMELDIKILLDTLQTEAPALPKELNDKLFYTILEDYQDISTKSGKMKKMKENPHYNVVQVKYAYAITCHKAQGGQWKNVFLDIGYMTEEMLGENFYRWLYTAMTRATDRLYLVNLPEEFVG</sequence>
<reference evidence="3" key="1">
    <citation type="submission" date="2017-02" db="EMBL/GenBank/DDBJ databases">
        <authorList>
            <person name="Varghese N."/>
            <person name="Submissions S."/>
        </authorList>
    </citation>
    <scope>NUCLEOTIDE SEQUENCE [LARGE SCALE GENOMIC DNA]</scope>
    <source>
        <strain evidence="3">DSM 24967</strain>
    </source>
</reference>